<dbReference type="SMART" id="SM00173">
    <property type="entry name" value="RAS"/>
    <property type="match status" value="1"/>
</dbReference>
<dbReference type="PANTHER" id="PTHR24071:SF0">
    <property type="entry name" value="GTP-BINDING NUCLEAR PROTEIN RAN"/>
    <property type="match status" value="1"/>
</dbReference>
<keyword evidence="1" id="KW-0813">Transport</keyword>
<evidence type="ECO:0000313" key="8">
    <source>
        <dbReference type="Proteomes" id="UP001177140"/>
    </source>
</evidence>
<evidence type="ECO:0000256" key="5">
    <source>
        <dbReference type="ARBA" id="ARBA00024659"/>
    </source>
</evidence>
<protein>
    <submittedName>
        <fullName evidence="7">Uncharacterized protein</fullName>
    </submittedName>
</protein>
<gene>
    <name evidence="7" type="ORF">MKW94_002783</name>
</gene>
<dbReference type="PANTHER" id="PTHR24071">
    <property type="entry name" value="RAN GTPASE"/>
    <property type="match status" value="1"/>
</dbReference>
<reference evidence="7" key="1">
    <citation type="submission" date="2022-03" db="EMBL/GenBank/DDBJ databases">
        <title>A functionally conserved STORR gene fusion in Papaver species that diverged 16.8 million years ago.</title>
        <authorList>
            <person name="Catania T."/>
        </authorList>
    </citation>
    <scope>NUCLEOTIDE SEQUENCE</scope>
    <source>
        <strain evidence="7">S-191538</strain>
    </source>
</reference>
<dbReference type="SUPFAM" id="SSF52540">
    <property type="entry name" value="P-loop containing nucleoside triphosphate hydrolases"/>
    <property type="match status" value="1"/>
</dbReference>
<dbReference type="Gene3D" id="3.40.50.300">
    <property type="entry name" value="P-loop containing nucleotide triphosphate hydrolases"/>
    <property type="match status" value="1"/>
</dbReference>
<dbReference type="SMART" id="SM00175">
    <property type="entry name" value="RAB"/>
    <property type="match status" value="1"/>
</dbReference>
<keyword evidence="4" id="KW-0342">GTP-binding</keyword>
<dbReference type="InterPro" id="IPR027417">
    <property type="entry name" value="P-loop_NTPase"/>
</dbReference>
<dbReference type="EMBL" id="JAJJMA010017757">
    <property type="protein sequence ID" value="MCL7023029.1"/>
    <property type="molecule type" value="Genomic_DNA"/>
</dbReference>
<evidence type="ECO:0000256" key="2">
    <source>
        <dbReference type="ARBA" id="ARBA00022741"/>
    </source>
</evidence>
<dbReference type="Pfam" id="PF00071">
    <property type="entry name" value="Ras"/>
    <property type="match status" value="1"/>
</dbReference>
<comment type="caution">
    <text evidence="7">The sequence shown here is derived from an EMBL/GenBank/DDBJ whole genome shotgun (WGS) entry which is preliminary data.</text>
</comment>
<evidence type="ECO:0000256" key="4">
    <source>
        <dbReference type="ARBA" id="ARBA00023134"/>
    </source>
</evidence>
<dbReference type="SMART" id="SM00176">
    <property type="entry name" value="RAN"/>
    <property type="match status" value="1"/>
</dbReference>
<dbReference type="AlphaFoldDB" id="A0AA41UWC7"/>
<keyword evidence="3" id="KW-0653">Protein transport</keyword>
<accession>A0AA41UWC7</accession>
<dbReference type="InterPro" id="IPR002041">
    <property type="entry name" value="Ran_GTPase"/>
</dbReference>
<dbReference type="GO" id="GO:0005737">
    <property type="term" value="C:cytoplasm"/>
    <property type="evidence" value="ECO:0007669"/>
    <property type="project" value="TreeGrafter"/>
</dbReference>
<dbReference type="GO" id="GO:0000054">
    <property type="term" value="P:ribosomal subunit export from nucleus"/>
    <property type="evidence" value="ECO:0007669"/>
    <property type="project" value="TreeGrafter"/>
</dbReference>
<keyword evidence="8" id="KW-1185">Reference proteome</keyword>
<name>A0AA41UWC7_PAPNU</name>
<comment type="function">
    <text evidence="5">GTP-binding protein involved in nucleocytoplasmic transport. Required for the import of protein into the nucleus and also for RNA export. Involved in chromatin condensation and control of cell cycle.</text>
</comment>
<evidence type="ECO:0000313" key="7">
    <source>
        <dbReference type="EMBL" id="MCL7023029.1"/>
    </source>
</evidence>
<feature type="region of interest" description="Disordered" evidence="6">
    <location>
        <begin position="203"/>
        <end position="228"/>
    </location>
</feature>
<organism evidence="7 8">
    <name type="scientific">Papaver nudicaule</name>
    <name type="common">Iceland poppy</name>
    <dbReference type="NCBI Taxonomy" id="74823"/>
    <lineage>
        <taxon>Eukaryota</taxon>
        <taxon>Viridiplantae</taxon>
        <taxon>Streptophyta</taxon>
        <taxon>Embryophyta</taxon>
        <taxon>Tracheophyta</taxon>
        <taxon>Spermatophyta</taxon>
        <taxon>Magnoliopsida</taxon>
        <taxon>Ranunculales</taxon>
        <taxon>Papaveraceae</taxon>
        <taxon>Papaveroideae</taxon>
        <taxon>Papaver</taxon>
    </lineage>
</organism>
<dbReference type="GO" id="GO:0003924">
    <property type="term" value="F:GTPase activity"/>
    <property type="evidence" value="ECO:0007669"/>
    <property type="project" value="InterPro"/>
</dbReference>
<dbReference type="GO" id="GO:0005525">
    <property type="term" value="F:GTP binding"/>
    <property type="evidence" value="ECO:0007669"/>
    <property type="project" value="UniProtKB-KW"/>
</dbReference>
<dbReference type="Proteomes" id="UP001177140">
    <property type="component" value="Unassembled WGS sequence"/>
</dbReference>
<feature type="non-terminal residue" evidence="7">
    <location>
        <position position="1"/>
    </location>
</feature>
<evidence type="ECO:0000256" key="1">
    <source>
        <dbReference type="ARBA" id="ARBA00022448"/>
    </source>
</evidence>
<sequence length="228" mass="25255">MCIKLLILGYKGAGKSTLVKSHNGQLTGTADEYTVDFQTTENGRIQFLCSESQVLDITNTWKYGTFMILFDLSNKFSYTHAQKICEMLSRKCSSDKRPIVLVGNKLDIRNRQVRDIAIDREFGHPVYLISARDKVDNDRPFISLARSLMKVPSLTFVDDVPKTSPKAPSPERVSSVLEQAPLETCKQLTKLTYASSHLVQTNSVRKQPAKNSLGESVAGSPSLAALGL</sequence>
<evidence type="ECO:0000256" key="3">
    <source>
        <dbReference type="ARBA" id="ARBA00022927"/>
    </source>
</evidence>
<feature type="compositionally biased region" description="Polar residues" evidence="6">
    <location>
        <begin position="203"/>
        <end position="214"/>
    </location>
</feature>
<dbReference type="GO" id="GO:0005634">
    <property type="term" value="C:nucleus"/>
    <property type="evidence" value="ECO:0007669"/>
    <property type="project" value="TreeGrafter"/>
</dbReference>
<dbReference type="InterPro" id="IPR001806">
    <property type="entry name" value="Small_GTPase"/>
</dbReference>
<proteinExistence type="predicted"/>
<evidence type="ECO:0000256" key="6">
    <source>
        <dbReference type="SAM" id="MobiDB-lite"/>
    </source>
</evidence>
<dbReference type="GO" id="GO:0006606">
    <property type="term" value="P:protein import into nucleus"/>
    <property type="evidence" value="ECO:0007669"/>
    <property type="project" value="TreeGrafter"/>
</dbReference>
<keyword evidence="2" id="KW-0547">Nucleotide-binding</keyword>